<dbReference type="RefSeq" id="WP_386154544.1">
    <property type="nucleotide sequence ID" value="NZ_JBHMBS010000002.1"/>
</dbReference>
<protein>
    <submittedName>
        <fullName evidence="2">DUF742 domain-containing protein</fullName>
    </submittedName>
</protein>
<proteinExistence type="predicted"/>
<dbReference type="InterPro" id="IPR007995">
    <property type="entry name" value="DUF742"/>
</dbReference>
<feature type="region of interest" description="Disordered" evidence="1">
    <location>
        <begin position="1"/>
        <end position="39"/>
    </location>
</feature>
<gene>
    <name evidence="2" type="ORF">ACFFRH_04935</name>
</gene>
<dbReference type="PANTHER" id="PTHR36221:SF1">
    <property type="entry name" value="DUF742 DOMAIN-CONTAINING PROTEIN"/>
    <property type="match status" value="1"/>
</dbReference>
<name>A0ABV5TAP7_9ACTN</name>
<organism evidence="2 3">
    <name type="scientific">Streptosporangium vulgare</name>
    <dbReference type="NCBI Taxonomy" id="46190"/>
    <lineage>
        <taxon>Bacteria</taxon>
        <taxon>Bacillati</taxon>
        <taxon>Actinomycetota</taxon>
        <taxon>Actinomycetes</taxon>
        <taxon>Streptosporangiales</taxon>
        <taxon>Streptosporangiaceae</taxon>
        <taxon>Streptosporangium</taxon>
    </lineage>
</organism>
<dbReference type="Proteomes" id="UP001589610">
    <property type="component" value="Unassembled WGS sequence"/>
</dbReference>
<reference evidence="2 3" key="1">
    <citation type="submission" date="2024-09" db="EMBL/GenBank/DDBJ databases">
        <authorList>
            <person name="Sun Q."/>
            <person name="Mori K."/>
        </authorList>
    </citation>
    <scope>NUCLEOTIDE SEQUENCE [LARGE SCALE GENOMIC DNA]</scope>
    <source>
        <strain evidence="2 3">JCM 3028</strain>
    </source>
</reference>
<evidence type="ECO:0000313" key="3">
    <source>
        <dbReference type="Proteomes" id="UP001589610"/>
    </source>
</evidence>
<accession>A0ABV5TAP7</accession>
<evidence type="ECO:0000313" key="2">
    <source>
        <dbReference type="EMBL" id="MFB9674823.1"/>
    </source>
</evidence>
<dbReference type="Pfam" id="PF05331">
    <property type="entry name" value="DUF742"/>
    <property type="match status" value="1"/>
</dbReference>
<sequence length="131" mass="14290">MTAERSPDRFDRPDRRGRSDQESGPVVRPYTMTRGRTRPAGAPLDLMAVVVAVGTPHRELQPEHLSIMDACRTPIPVVELAARTALAVGVLRVLLGDLRDSGLITVRDPTPPAAVPRENLLRDLLAGLRTL</sequence>
<comment type="caution">
    <text evidence="2">The sequence shown here is derived from an EMBL/GenBank/DDBJ whole genome shotgun (WGS) entry which is preliminary data.</text>
</comment>
<evidence type="ECO:0000256" key="1">
    <source>
        <dbReference type="SAM" id="MobiDB-lite"/>
    </source>
</evidence>
<keyword evidence="3" id="KW-1185">Reference proteome</keyword>
<dbReference type="PANTHER" id="PTHR36221">
    <property type="entry name" value="DUF742 DOMAIN-CONTAINING PROTEIN"/>
    <property type="match status" value="1"/>
</dbReference>
<dbReference type="EMBL" id="JBHMBS010000002">
    <property type="protein sequence ID" value="MFB9674823.1"/>
    <property type="molecule type" value="Genomic_DNA"/>
</dbReference>
<feature type="compositionally biased region" description="Basic and acidic residues" evidence="1">
    <location>
        <begin position="1"/>
        <end position="21"/>
    </location>
</feature>